<evidence type="ECO:0000256" key="1">
    <source>
        <dbReference type="ARBA" id="ARBA00005059"/>
    </source>
</evidence>
<comment type="pathway">
    <text evidence="1 9 14">Porphyrin-containing compound metabolism; protoporphyrin-IX biosynthesis; 5-aminolevulinate from L-glutamyl-tRNA(Glu): step 1/2.</text>
</comment>
<dbReference type="Proteomes" id="UP000192708">
    <property type="component" value="Unassembled WGS sequence"/>
</dbReference>
<dbReference type="Pfam" id="PF01488">
    <property type="entry name" value="Shikimate_DH"/>
    <property type="match status" value="1"/>
</dbReference>
<evidence type="ECO:0000256" key="11">
    <source>
        <dbReference type="PIRSR" id="PIRSR000445-2"/>
    </source>
</evidence>
<feature type="binding site" evidence="9 11">
    <location>
        <begin position="55"/>
        <end position="58"/>
    </location>
    <ligand>
        <name>substrate</name>
    </ligand>
</feature>
<feature type="binding site" evidence="9 12">
    <location>
        <begin position="199"/>
        <end position="204"/>
    </location>
    <ligand>
        <name>NADP(+)</name>
        <dbReference type="ChEBI" id="CHEBI:58349"/>
    </ligand>
</feature>
<dbReference type="Pfam" id="PF00745">
    <property type="entry name" value="GlutR_dimer"/>
    <property type="match status" value="1"/>
</dbReference>
<feature type="binding site" evidence="9 11">
    <location>
        <begin position="124"/>
        <end position="126"/>
    </location>
    <ligand>
        <name>substrate</name>
    </ligand>
</feature>
<dbReference type="NCBIfam" id="TIGR01035">
    <property type="entry name" value="hemA"/>
    <property type="match status" value="1"/>
</dbReference>
<dbReference type="InterPro" id="IPR036453">
    <property type="entry name" value="GluRdtase_dimer_dom_sf"/>
</dbReference>
<dbReference type="PROSITE" id="PS00747">
    <property type="entry name" value="GLUTR"/>
    <property type="match status" value="1"/>
</dbReference>
<evidence type="ECO:0000259" key="15">
    <source>
        <dbReference type="Pfam" id="PF00745"/>
    </source>
</evidence>
<protein>
    <recommendedName>
        <fullName evidence="8 9">Glutamyl-tRNA reductase</fullName>
        <shortName evidence="9">GluTR</shortName>
        <ecNumber evidence="3 9">1.2.1.70</ecNumber>
    </recommendedName>
</protein>
<comment type="similarity">
    <text evidence="2 9 14">Belongs to the glutamyl-tRNA reductase family.</text>
</comment>
<name>A0A1W1Z401_9BURK</name>
<feature type="site" description="Important for activity" evidence="9 13">
    <location>
        <position position="109"/>
    </location>
</feature>
<dbReference type="EMBL" id="FWXJ01000004">
    <property type="protein sequence ID" value="SMC43207.1"/>
    <property type="molecule type" value="Genomic_DNA"/>
</dbReference>
<evidence type="ECO:0000256" key="14">
    <source>
        <dbReference type="RuleBase" id="RU000584"/>
    </source>
</evidence>
<evidence type="ECO:0000256" key="2">
    <source>
        <dbReference type="ARBA" id="ARBA00005916"/>
    </source>
</evidence>
<dbReference type="InterPro" id="IPR015896">
    <property type="entry name" value="4pyrrol_synth_GluRdtase_dimer"/>
</dbReference>
<comment type="catalytic activity">
    <reaction evidence="7 9 14">
        <text>(S)-4-amino-5-oxopentanoate + tRNA(Glu) + NADP(+) = L-glutamyl-tRNA(Glu) + NADPH + H(+)</text>
        <dbReference type="Rhea" id="RHEA:12344"/>
        <dbReference type="Rhea" id="RHEA-COMP:9663"/>
        <dbReference type="Rhea" id="RHEA-COMP:9680"/>
        <dbReference type="ChEBI" id="CHEBI:15378"/>
        <dbReference type="ChEBI" id="CHEBI:57501"/>
        <dbReference type="ChEBI" id="CHEBI:57783"/>
        <dbReference type="ChEBI" id="CHEBI:58349"/>
        <dbReference type="ChEBI" id="CHEBI:78442"/>
        <dbReference type="ChEBI" id="CHEBI:78520"/>
        <dbReference type="EC" id="1.2.1.70"/>
    </reaction>
</comment>
<evidence type="ECO:0000256" key="8">
    <source>
        <dbReference type="ARBA" id="ARBA00068659"/>
    </source>
</evidence>
<sequence>MNLISIGINHHIAPLEVREKVALVPEIMPDALQDLQKYLSQSQAKDKSEVAILSTCNRTEIYCAANDQIITDQQVTDKTIDWLSQQKGFQADELTPYLNTSIASDAVRHVFRVGCGLDSMVLGETQILGQMKQAVQTAKQVGSMGTYLNQLFNKTFSVAKEVRTNTEINMHAISLASAALRLSTLVLGDVAEQRILFIGAGEMIQLCAAHFAAKNPKSITIANRSLERGELLAGYLRDQGRVSESIQLVELPSKLHQFDIVISCTASSLPIIGMGMVKTALKKRIRKPLVMIDLAVPRDIESEVSSLPDVYLYTVDNLGEVVKEGLGHRLSAVKSAEQIIDQQVSQFMQWLSQRAAVPLITSIKERSEAFQKLELEKAQKRLARGENPQEVMAELARALANKFLHGSFHLLHHQDEETFKDSERMLSQIYMMDHFRR</sequence>
<dbReference type="InterPro" id="IPR015895">
    <property type="entry name" value="4pyrrol_synth_GluRdtase_N"/>
</dbReference>
<feature type="domain" description="Quinate/shikimate 5-dehydrogenase/glutamyl-tRNA reductase" evidence="16">
    <location>
        <begin position="186"/>
        <end position="321"/>
    </location>
</feature>
<evidence type="ECO:0000256" key="7">
    <source>
        <dbReference type="ARBA" id="ARBA00047464"/>
    </source>
</evidence>
<dbReference type="GO" id="GO:0019353">
    <property type="term" value="P:protoporphyrinogen IX biosynthetic process from glutamate"/>
    <property type="evidence" value="ECO:0007669"/>
    <property type="project" value="TreeGrafter"/>
</dbReference>
<comment type="miscellaneous">
    <text evidence="9">During catalysis, the active site Cys acts as a nucleophile attacking the alpha-carbonyl group of tRNA-bound glutamate with the formation of a thioester intermediate between enzyme and glutamate, and the concomitant release of tRNA(Glu). The thioester intermediate is finally reduced by direct hydride transfer from NADPH, to form the product GSA.</text>
</comment>
<evidence type="ECO:0000256" key="10">
    <source>
        <dbReference type="PIRSR" id="PIRSR000445-1"/>
    </source>
</evidence>
<gene>
    <name evidence="9" type="primary">hemA</name>
    <name evidence="18" type="ORF">SAMN06296008_104100</name>
</gene>
<accession>A0A1W1Z401</accession>
<dbReference type="InterPro" id="IPR018214">
    <property type="entry name" value="GluRdtase_CS"/>
</dbReference>
<evidence type="ECO:0000313" key="18">
    <source>
        <dbReference type="EMBL" id="SMC43207.1"/>
    </source>
</evidence>
<dbReference type="Gene3D" id="3.40.50.720">
    <property type="entry name" value="NAD(P)-binding Rossmann-like Domain"/>
    <property type="match status" value="1"/>
</dbReference>
<dbReference type="OrthoDB" id="110209at2"/>
<comment type="domain">
    <text evidence="9">Possesses an unusual extended V-shaped dimeric structure with each monomer consisting of three distinct domains arranged along a curved 'spinal' alpha-helix. The N-terminal catalytic domain specifically recognizes the glutamate moiety of the substrate. The second domain is the NADPH-binding domain, and the third C-terminal domain is responsible for dimerization.</text>
</comment>
<dbReference type="UniPathway" id="UPA00251">
    <property type="reaction ID" value="UER00316"/>
</dbReference>
<dbReference type="CDD" id="cd05213">
    <property type="entry name" value="NAD_bind_Glutamyl_tRNA_reduct"/>
    <property type="match status" value="1"/>
</dbReference>
<dbReference type="SUPFAM" id="SSF51735">
    <property type="entry name" value="NAD(P)-binding Rossmann-fold domains"/>
    <property type="match status" value="1"/>
</dbReference>
<proteinExistence type="inferred from homology"/>
<feature type="binding site" evidence="9 11">
    <location>
        <position position="119"/>
    </location>
    <ligand>
        <name>substrate</name>
    </ligand>
</feature>
<reference evidence="18 19" key="1">
    <citation type="submission" date="2017-04" db="EMBL/GenBank/DDBJ databases">
        <authorList>
            <person name="Afonso C.L."/>
            <person name="Miller P.J."/>
            <person name="Scott M.A."/>
            <person name="Spackman E."/>
            <person name="Goraichik I."/>
            <person name="Dimitrov K.M."/>
            <person name="Suarez D.L."/>
            <person name="Swayne D.E."/>
        </authorList>
    </citation>
    <scope>NUCLEOTIDE SEQUENCE [LARGE SCALE GENOMIC DNA]</scope>
    <source>
        <strain evidence="18 19">VK13</strain>
    </source>
</reference>
<dbReference type="InterPro" id="IPR036291">
    <property type="entry name" value="NAD(P)-bd_dom_sf"/>
</dbReference>
<evidence type="ECO:0000313" key="19">
    <source>
        <dbReference type="Proteomes" id="UP000192708"/>
    </source>
</evidence>
<dbReference type="HAMAP" id="MF_00087">
    <property type="entry name" value="Glu_tRNA_reductase"/>
    <property type="match status" value="1"/>
</dbReference>
<keyword evidence="6 9" id="KW-0627">Porphyrin biosynthesis</keyword>
<dbReference type="EC" id="1.2.1.70" evidence="3 9"/>
<keyword evidence="4 9" id="KW-0521">NADP</keyword>
<keyword evidence="5 9" id="KW-0560">Oxidoreductase</keyword>
<evidence type="ECO:0000256" key="12">
    <source>
        <dbReference type="PIRSR" id="PIRSR000445-3"/>
    </source>
</evidence>
<dbReference type="GO" id="GO:0050661">
    <property type="term" value="F:NADP binding"/>
    <property type="evidence" value="ECO:0007669"/>
    <property type="project" value="InterPro"/>
</dbReference>
<dbReference type="PIRSF" id="PIRSF000445">
    <property type="entry name" value="4pyrrol_synth_GluRdtase"/>
    <property type="match status" value="1"/>
</dbReference>
<dbReference type="PANTHER" id="PTHR43013">
    <property type="entry name" value="GLUTAMYL-TRNA REDUCTASE"/>
    <property type="match status" value="1"/>
</dbReference>
<keyword evidence="19" id="KW-1185">Reference proteome</keyword>
<dbReference type="STRING" id="1938817.SAMN06296008_104100"/>
<evidence type="ECO:0000256" key="5">
    <source>
        <dbReference type="ARBA" id="ARBA00023002"/>
    </source>
</evidence>
<dbReference type="InterPro" id="IPR000343">
    <property type="entry name" value="4pyrrol_synth_GluRdtase"/>
</dbReference>
<evidence type="ECO:0000256" key="6">
    <source>
        <dbReference type="ARBA" id="ARBA00023244"/>
    </source>
</evidence>
<dbReference type="PANTHER" id="PTHR43013:SF1">
    <property type="entry name" value="GLUTAMYL-TRNA REDUCTASE"/>
    <property type="match status" value="1"/>
</dbReference>
<dbReference type="SUPFAM" id="SSF69075">
    <property type="entry name" value="Glutamyl tRNA-reductase dimerization domain"/>
    <property type="match status" value="1"/>
</dbReference>
<evidence type="ECO:0000256" key="13">
    <source>
        <dbReference type="PIRSR" id="PIRSR000445-4"/>
    </source>
</evidence>
<dbReference type="Pfam" id="PF05201">
    <property type="entry name" value="GlutR_N"/>
    <property type="match status" value="1"/>
</dbReference>
<dbReference type="AlphaFoldDB" id="A0A1W1Z401"/>
<dbReference type="FunFam" id="3.30.460.30:FF:000001">
    <property type="entry name" value="Glutamyl-tRNA reductase"/>
    <property type="match status" value="1"/>
</dbReference>
<dbReference type="GO" id="GO:0008883">
    <property type="term" value="F:glutamyl-tRNA reductase activity"/>
    <property type="evidence" value="ECO:0007669"/>
    <property type="project" value="UniProtKB-UniRule"/>
</dbReference>
<evidence type="ECO:0000256" key="3">
    <source>
        <dbReference type="ARBA" id="ARBA00012970"/>
    </source>
</evidence>
<feature type="active site" description="Nucleophile" evidence="9 10">
    <location>
        <position position="56"/>
    </location>
</feature>
<dbReference type="InterPro" id="IPR036343">
    <property type="entry name" value="GluRdtase_N_sf"/>
</dbReference>
<comment type="function">
    <text evidence="9">Catalyzes the NADPH-dependent reduction of glutamyl-tRNA(Glu) to glutamate 1-semialdehyde (GSA).</text>
</comment>
<dbReference type="RefSeq" id="WP_084283068.1">
    <property type="nucleotide sequence ID" value="NZ_FWXJ01000004.1"/>
</dbReference>
<organism evidence="18 19">
    <name type="scientific">Polynucleobacter kasalickyi</name>
    <dbReference type="NCBI Taxonomy" id="1938817"/>
    <lineage>
        <taxon>Bacteria</taxon>
        <taxon>Pseudomonadati</taxon>
        <taxon>Pseudomonadota</taxon>
        <taxon>Betaproteobacteria</taxon>
        <taxon>Burkholderiales</taxon>
        <taxon>Burkholderiaceae</taxon>
        <taxon>Polynucleobacter</taxon>
    </lineage>
</organism>
<evidence type="ECO:0000256" key="9">
    <source>
        <dbReference type="HAMAP-Rule" id="MF_00087"/>
    </source>
</evidence>
<feature type="domain" description="Tetrapyrrole biosynthesis glutamyl-tRNA reductase dimerisation" evidence="15">
    <location>
        <begin position="336"/>
        <end position="428"/>
    </location>
</feature>
<dbReference type="SUPFAM" id="SSF69742">
    <property type="entry name" value="Glutamyl tRNA-reductase catalytic, N-terminal domain"/>
    <property type="match status" value="1"/>
</dbReference>
<dbReference type="FunFam" id="3.40.50.720:FF:000031">
    <property type="entry name" value="Glutamyl-tRNA reductase"/>
    <property type="match status" value="1"/>
</dbReference>
<evidence type="ECO:0000259" key="17">
    <source>
        <dbReference type="Pfam" id="PF05201"/>
    </source>
</evidence>
<dbReference type="Gene3D" id="3.30.460.30">
    <property type="entry name" value="Glutamyl-tRNA reductase, N-terminal domain"/>
    <property type="match status" value="1"/>
</dbReference>
<evidence type="ECO:0000259" key="16">
    <source>
        <dbReference type="Pfam" id="PF01488"/>
    </source>
</evidence>
<feature type="binding site" evidence="9 11">
    <location>
        <position position="130"/>
    </location>
    <ligand>
        <name>substrate</name>
    </ligand>
</feature>
<dbReference type="InterPro" id="IPR006151">
    <property type="entry name" value="Shikm_DH/Glu-tRNA_Rdtase"/>
</dbReference>
<comment type="subunit">
    <text evidence="9">Homodimer.</text>
</comment>
<evidence type="ECO:0000256" key="4">
    <source>
        <dbReference type="ARBA" id="ARBA00022857"/>
    </source>
</evidence>
<feature type="domain" description="Glutamyl-tRNA reductase N-terminal" evidence="17">
    <location>
        <begin position="6"/>
        <end position="166"/>
    </location>
</feature>